<reference evidence="3" key="1">
    <citation type="submission" date="2022-08" db="EMBL/GenBank/DDBJ databases">
        <authorList>
            <person name="Vandamme P."/>
            <person name="Hettiarachchi A."/>
            <person name="Peeters C."/>
            <person name="Cnockaert M."/>
            <person name="Carlier A."/>
        </authorList>
    </citation>
    <scope>NUCLEOTIDE SEQUENCE</scope>
    <source>
        <strain evidence="3">LMG 31809</strain>
    </source>
</reference>
<feature type="domain" description="Glycosyl transferase family 1" evidence="1">
    <location>
        <begin position="196"/>
        <end position="355"/>
    </location>
</feature>
<dbReference type="EMBL" id="JANWOI010000003">
    <property type="protein sequence ID" value="MDA5194191.1"/>
    <property type="molecule type" value="Genomic_DNA"/>
</dbReference>
<dbReference type="InterPro" id="IPR028098">
    <property type="entry name" value="Glyco_trans_4-like_N"/>
</dbReference>
<dbReference type="InterPro" id="IPR001296">
    <property type="entry name" value="Glyco_trans_1"/>
</dbReference>
<dbReference type="GO" id="GO:0016757">
    <property type="term" value="F:glycosyltransferase activity"/>
    <property type="evidence" value="ECO:0007669"/>
    <property type="project" value="InterPro"/>
</dbReference>
<sequence>MKVDGLRIALFSGNYNYVKDGANQALNKLVEYLERHGATVRVYSPTSDTPAFAPAGTLISVPSISLPRRKEYRLALGLPRHIRDDILAFEPNIFHLSAPDLLGNRALALAEKMQVPAVASVHTRFEAYLRYYHLGWLEGALQVYFRNFYRRCQQIYAPSDSMAEVLEAERMSDDIRIWGRGIDTEVYTPARRDLGWRRSLGIDDGDVVITFVGRLVLEKGLDVFTDVCRKLEQRNIAHKVLVIGDGPEREWFGRNLPKAIFTGFLNGENLARAYASGDVFLNPSQTETFGNVTLEAMASGLPTVCTQSTGSSSLVVNGETGFLSAPDDLDGMVNNMALLIESAAMRQEFGMAARQASLGRGWDQILNSLTQNYLSAIGSAERKHQVSKRQRQDYVPGQ</sequence>
<dbReference type="Pfam" id="PF13439">
    <property type="entry name" value="Glyco_transf_4"/>
    <property type="match status" value="1"/>
</dbReference>
<accession>A0A9X3Z7I4</accession>
<organism evidence="3 4">
    <name type="scientific">Govanella unica</name>
    <dbReference type="NCBI Taxonomy" id="2975056"/>
    <lineage>
        <taxon>Bacteria</taxon>
        <taxon>Pseudomonadati</taxon>
        <taxon>Pseudomonadota</taxon>
        <taxon>Alphaproteobacteria</taxon>
        <taxon>Emcibacterales</taxon>
        <taxon>Govanellaceae</taxon>
        <taxon>Govanella</taxon>
    </lineage>
</organism>
<gene>
    <name evidence="3" type="ORF">NYP16_09535</name>
</gene>
<proteinExistence type="predicted"/>
<evidence type="ECO:0000313" key="3">
    <source>
        <dbReference type="EMBL" id="MDA5194191.1"/>
    </source>
</evidence>
<dbReference type="InterPro" id="IPR050194">
    <property type="entry name" value="Glycosyltransferase_grp1"/>
</dbReference>
<dbReference type="PANTHER" id="PTHR45947">
    <property type="entry name" value="SULFOQUINOVOSYL TRANSFERASE SQD2"/>
    <property type="match status" value="1"/>
</dbReference>
<comment type="caution">
    <text evidence="3">The sequence shown here is derived from an EMBL/GenBank/DDBJ whole genome shotgun (WGS) entry which is preliminary data.</text>
</comment>
<keyword evidence="4" id="KW-1185">Reference proteome</keyword>
<dbReference type="RefSeq" id="WP_274943895.1">
    <property type="nucleotide sequence ID" value="NZ_JANWOI010000003.1"/>
</dbReference>
<dbReference type="SUPFAM" id="SSF53756">
    <property type="entry name" value="UDP-Glycosyltransferase/glycogen phosphorylase"/>
    <property type="match status" value="1"/>
</dbReference>
<dbReference type="AlphaFoldDB" id="A0A9X3Z7I4"/>
<dbReference type="CDD" id="cd03814">
    <property type="entry name" value="GT4-like"/>
    <property type="match status" value="1"/>
</dbReference>
<protein>
    <submittedName>
        <fullName evidence="3">Glycosyltransferase family 1 protein</fullName>
    </submittedName>
</protein>
<feature type="domain" description="Glycosyltransferase subfamily 4-like N-terminal" evidence="2">
    <location>
        <begin position="21"/>
        <end position="185"/>
    </location>
</feature>
<dbReference type="Pfam" id="PF00534">
    <property type="entry name" value="Glycos_transf_1"/>
    <property type="match status" value="1"/>
</dbReference>
<dbReference type="PANTHER" id="PTHR45947:SF3">
    <property type="entry name" value="SULFOQUINOVOSYL TRANSFERASE SQD2"/>
    <property type="match status" value="1"/>
</dbReference>
<evidence type="ECO:0000313" key="4">
    <source>
        <dbReference type="Proteomes" id="UP001141619"/>
    </source>
</evidence>
<evidence type="ECO:0000259" key="1">
    <source>
        <dbReference type="Pfam" id="PF00534"/>
    </source>
</evidence>
<name>A0A9X3Z7I4_9PROT</name>
<reference evidence="3" key="2">
    <citation type="journal article" date="2023" name="Syst. Appl. Microbiol.">
        <title>Govania unica gen. nov., sp. nov., a rare biosphere bacterium that represents a novel family in the class Alphaproteobacteria.</title>
        <authorList>
            <person name="Vandamme P."/>
            <person name="Peeters C."/>
            <person name="Hettiarachchi A."/>
            <person name="Cnockaert M."/>
            <person name="Carlier A."/>
        </authorList>
    </citation>
    <scope>NUCLEOTIDE SEQUENCE</scope>
    <source>
        <strain evidence="3">LMG 31809</strain>
    </source>
</reference>
<dbReference type="Proteomes" id="UP001141619">
    <property type="component" value="Unassembled WGS sequence"/>
</dbReference>
<dbReference type="Gene3D" id="3.40.50.2000">
    <property type="entry name" value="Glycogen Phosphorylase B"/>
    <property type="match status" value="2"/>
</dbReference>
<evidence type="ECO:0000259" key="2">
    <source>
        <dbReference type="Pfam" id="PF13439"/>
    </source>
</evidence>